<dbReference type="Proteomes" id="UP000020773">
    <property type="component" value="Unassembled WGS sequence"/>
</dbReference>
<gene>
    <name evidence="2" type="ORF">M125_4715</name>
</gene>
<proteinExistence type="predicted"/>
<accession>A0A015X7N4</accession>
<protein>
    <submittedName>
        <fullName evidence="2">Uncharacterized protein</fullName>
    </submittedName>
</protein>
<evidence type="ECO:0000313" key="2">
    <source>
        <dbReference type="EMBL" id="EXY88665.1"/>
    </source>
</evidence>
<reference evidence="2 3" key="1">
    <citation type="submission" date="2014-02" db="EMBL/GenBank/DDBJ databases">
        <authorList>
            <person name="Sears C."/>
            <person name="Carroll K."/>
            <person name="Sack B.R."/>
            <person name="Qadri F."/>
            <person name="Myers L.L."/>
            <person name="Chung G.-T."/>
            <person name="Escheverria P."/>
            <person name="Fraser C.M."/>
            <person name="Sadzewicz L."/>
            <person name="Shefchek K.A."/>
            <person name="Tallon L."/>
            <person name="Das S.P."/>
            <person name="Daugherty S."/>
            <person name="Mongodin E.F."/>
        </authorList>
    </citation>
    <scope>NUCLEOTIDE SEQUENCE [LARGE SCALE GENOMIC DNA]</scope>
    <source>
        <strain evidence="3">3998T(B)3</strain>
    </source>
</reference>
<dbReference type="EMBL" id="JGDB01000277">
    <property type="protein sequence ID" value="EXY88665.1"/>
    <property type="molecule type" value="Genomic_DNA"/>
</dbReference>
<dbReference type="PATRIC" id="fig|1339316.3.peg.4481"/>
<comment type="caution">
    <text evidence="2">The sequence shown here is derived from an EMBL/GenBank/DDBJ whole genome shotgun (WGS) entry which is preliminary data.</text>
</comment>
<evidence type="ECO:0000256" key="1">
    <source>
        <dbReference type="SAM" id="MobiDB-lite"/>
    </source>
</evidence>
<name>A0A015X7N4_BACFG</name>
<evidence type="ECO:0000313" key="3">
    <source>
        <dbReference type="Proteomes" id="UP000020773"/>
    </source>
</evidence>
<organism evidence="2 3">
    <name type="scientific">Bacteroides fragilis str. 3998T(B)3</name>
    <dbReference type="NCBI Taxonomy" id="1339316"/>
    <lineage>
        <taxon>Bacteria</taxon>
        <taxon>Pseudomonadati</taxon>
        <taxon>Bacteroidota</taxon>
        <taxon>Bacteroidia</taxon>
        <taxon>Bacteroidales</taxon>
        <taxon>Bacteroidaceae</taxon>
        <taxon>Bacteroides</taxon>
    </lineage>
</organism>
<dbReference type="AlphaFoldDB" id="A0A015X7N4"/>
<feature type="region of interest" description="Disordered" evidence="1">
    <location>
        <begin position="76"/>
        <end position="99"/>
    </location>
</feature>
<sequence length="99" mass="10750">MEKVLLTSPPIKQIIQSSETSYIKPIHSLESPLLQGSVPPRDAEIPTSSNNRYIGQEKAIGFPIAISIKKVLSGGQPGAPFPSPPYKTSHPLRSFDRKG</sequence>